<comment type="caution">
    <text evidence="1">The sequence shown here is derived from an EMBL/GenBank/DDBJ whole genome shotgun (WGS) entry which is preliminary data.</text>
</comment>
<dbReference type="Pfam" id="PF14441">
    <property type="entry name" value="OTT_1508_deam"/>
    <property type="match status" value="1"/>
</dbReference>
<evidence type="ECO:0000313" key="2">
    <source>
        <dbReference type="Proteomes" id="UP000265631"/>
    </source>
</evidence>
<gene>
    <name evidence="1" type="ORF">FIE12Z_6846</name>
</gene>
<accession>A0A395MMB2</accession>
<dbReference type="STRING" id="2594813.A0A395MMB2"/>
<dbReference type="AlphaFoldDB" id="A0A395MMB2"/>
<proteinExistence type="predicted"/>
<evidence type="ECO:0000313" key="1">
    <source>
        <dbReference type="EMBL" id="RFN48917.1"/>
    </source>
</evidence>
<reference evidence="1 2" key="1">
    <citation type="journal article" date="2018" name="PLoS Pathog.">
        <title>Evolution of structural diversity of trichothecenes, a family of toxins produced by plant pathogenic and entomopathogenic fungi.</title>
        <authorList>
            <person name="Proctor R.H."/>
            <person name="McCormick S.P."/>
            <person name="Kim H.S."/>
            <person name="Cardoza R.E."/>
            <person name="Stanley A.M."/>
            <person name="Lindo L."/>
            <person name="Kelly A."/>
            <person name="Brown D.W."/>
            <person name="Lee T."/>
            <person name="Vaughan M.M."/>
            <person name="Alexander N.J."/>
            <person name="Busman M."/>
            <person name="Gutierrez S."/>
        </authorList>
    </citation>
    <scope>NUCLEOTIDE SEQUENCE [LARGE SCALE GENOMIC DNA]</scope>
    <source>
        <strain evidence="1 2">NRRL 13405</strain>
    </source>
</reference>
<dbReference type="PANTHER" id="PTHR42037:SF1">
    <property type="match status" value="1"/>
</dbReference>
<dbReference type="PANTHER" id="PTHR42037">
    <property type="match status" value="1"/>
</dbReference>
<organism evidence="1 2">
    <name type="scientific">Fusarium flagelliforme</name>
    <dbReference type="NCBI Taxonomy" id="2675880"/>
    <lineage>
        <taxon>Eukaryota</taxon>
        <taxon>Fungi</taxon>
        <taxon>Dikarya</taxon>
        <taxon>Ascomycota</taxon>
        <taxon>Pezizomycotina</taxon>
        <taxon>Sordariomycetes</taxon>
        <taxon>Hypocreomycetidae</taxon>
        <taxon>Hypocreales</taxon>
        <taxon>Nectriaceae</taxon>
        <taxon>Fusarium</taxon>
        <taxon>Fusarium incarnatum-equiseti species complex</taxon>
    </lineage>
</organism>
<dbReference type="InterPro" id="IPR027796">
    <property type="entry name" value="OTT_1508_deam-like"/>
</dbReference>
<sequence length="502" mass="57910">MSSSTNHTAMTPSDEDLKQYRCLCILLQAINETCKQRADMRYSSGSSCSDASLTDYQKLLCKMAQILDSEKGGNCATALVVLQGSHGPEYVFSSNSRNESELQRVKSFFSDLLKYVGEQPADVNPKAVQRQVFVRILEFNFLRLEVYLDGLTTALESCIHHCEHSSESDSLDDITQLQTLKSRAQFPRDMTSSQNAKQRFFRDCEDLIRAIQKVKDDRIDNIFNKYISNTEPDVSYHWCQLRHHLGRLHSLRQASEAIVQGFKKWPKLFKDFTVNFIGSSRPRRFKDPRELPPSPMEIIKAAFPGYDTSYYDSDIEELRKYGLYAHIQQQGQEFPSKSQVHCEVNLHNHLVKNGKTRSCDFWEGVRFIATSKPPCRLCSYYFQDDDHDFQVQPSHMNLYPKWQLPDVVDLRHEVSFERHGVLMEDILEHLQEDTLKILRTKFPQWKRNDSRTDSRNWSGNLRDGADSRTPVGGYYTDRLSHVEDDDSYVMGMGTESVGVAIS</sequence>
<dbReference type="EMBL" id="PXXK01000192">
    <property type="protein sequence ID" value="RFN48917.1"/>
    <property type="molecule type" value="Genomic_DNA"/>
</dbReference>
<name>A0A395MMB2_9HYPO</name>
<dbReference type="Proteomes" id="UP000265631">
    <property type="component" value="Unassembled WGS sequence"/>
</dbReference>
<protein>
    <submittedName>
        <fullName evidence="1">Uncharacterized protein</fullName>
    </submittedName>
</protein>
<dbReference type="OrthoDB" id="3251507at2759"/>
<keyword evidence="2" id="KW-1185">Reference proteome</keyword>